<reference evidence="2 3" key="1">
    <citation type="submission" date="2015-12" db="EMBL/GenBank/DDBJ databases">
        <title>The genome of Folsomia candida.</title>
        <authorList>
            <person name="Faddeeva A."/>
            <person name="Derks M.F."/>
            <person name="Anvar Y."/>
            <person name="Smit S."/>
            <person name="Van Straalen N."/>
            <person name="Roelofs D."/>
        </authorList>
    </citation>
    <scope>NUCLEOTIDE SEQUENCE [LARGE SCALE GENOMIC DNA]</scope>
    <source>
        <strain evidence="2 3">VU population</strain>
        <tissue evidence="2">Whole body</tissue>
    </source>
</reference>
<feature type="compositionally biased region" description="Gly residues" evidence="1">
    <location>
        <begin position="87"/>
        <end position="100"/>
    </location>
</feature>
<keyword evidence="3" id="KW-1185">Reference proteome</keyword>
<evidence type="ECO:0000313" key="2">
    <source>
        <dbReference type="EMBL" id="OXA56599.1"/>
    </source>
</evidence>
<sequence length="113" mass="11502">MVAVGADRMEEVGVGEGALEAEMGAKAERKRRGNEGSDNFGGQVGQGDREQCHTCGGSGSVEVKKSRSYFSWGGKGGKGADGAQDGQNGGWFRGGRGGNGSSDRSQTSGQDGN</sequence>
<dbReference type="Proteomes" id="UP000198287">
    <property type="component" value="Unassembled WGS sequence"/>
</dbReference>
<accession>A0A226EGP9</accession>
<gene>
    <name evidence="2" type="ORF">Fcan01_08734</name>
</gene>
<dbReference type="EMBL" id="LNIX01000004">
    <property type="protein sequence ID" value="OXA56599.1"/>
    <property type="molecule type" value="Genomic_DNA"/>
</dbReference>
<comment type="caution">
    <text evidence="2">The sequence shown here is derived from an EMBL/GenBank/DDBJ whole genome shotgun (WGS) entry which is preliminary data.</text>
</comment>
<organism evidence="2 3">
    <name type="scientific">Folsomia candida</name>
    <name type="common">Springtail</name>
    <dbReference type="NCBI Taxonomy" id="158441"/>
    <lineage>
        <taxon>Eukaryota</taxon>
        <taxon>Metazoa</taxon>
        <taxon>Ecdysozoa</taxon>
        <taxon>Arthropoda</taxon>
        <taxon>Hexapoda</taxon>
        <taxon>Collembola</taxon>
        <taxon>Entomobryomorpha</taxon>
        <taxon>Isotomoidea</taxon>
        <taxon>Isotomidae</taxon>
        <taxon>Proisotominae</taxon>
        <taxon>Folsomia</taxon>
    </lineage>
</organism>
<protein>
    <submittedName>
        <fullName evidence="2">Uncharacterized protein</fullName>
    </submittedName>
</protein>
<evidence type="ECO:0000256" key="1">
    <source>
        <dbReference type="SAM" id="MobiDB-lite"/>
    </source>
</evidence>
<feature type="region of interest" description="Disordered" evidence="1">
    <location>
        <begin position="1"/>
        <end position="113"/>
    </location>
</feature>
<dbReference type="AlphaFoldDB" id="A0A226EGP9"/>
<evidence type="ECO:0000313" key="3">
    <source>
        <dbReference type="Proteomes" id="UP000198287"/>
    </source>
</evidence>
<proteinExistence type="predicted"/>
<name>A0A226EGP9_FOLCA</name>